<name>A0ABV8U793_9PROT</name>
<comment type="caution">
    <text evidence="2">The sequence shown here is derived from an EMBL/GenBank/DDBJ whole genome shotgun (WGS) entry which is preliminary data.</text>
</comment>
<keyword evidence="2" id="KW-0012">Acyltransferase</keyword>
<dbReference type="PANTHER" id="PTHR43415">
    <property type="entry name" value="SPERMIDINE N(1)-ACETYLTRANSFERASE"/>
    <property type="match status" value="1"/>
</dbReference>
<protein>
    <submittedName>
        <fullName evidence="2">GNAT family N-acetyltransferase</fullName>
        <ecNumber evidence="2">2.3.-.-</ecNumber>
    </submittedName>
</protein>
<dbReference type="PANTHER" id="PTHR43415:SF3">
    <property type="entry name" value="GNAT-FAMILY ACETYLTRANSFERASE"/>
    <property type="match status" value="1"/>
</dbReference>
<keyword evidence="3" id="KW-1185">Reference proteome</keyword>
<dbReference type="EMBL" id="JBHSCR010000001">
    <property type="protein sequence ID" value="MFC4346767.1"/>
    <property type="molecule type" value="Genomic_DNA"/>
</dbReference>
<reference evidence="3" key="1">
    <citation type="journal article" date="2019" name="Int. J. Syst. Evol. Microbiol.">
        <title>The Global Catalogue of Microorganisms (GCM) 10K type strain sequencing project: providing services to taxonomists for standard genome sequencing and annotation.</title>
        <authorList>
            <consortium name="The Broad Institute Genomics Platform"/>
            <consortium name="The Broad Institute Genome Sequencing Center for Infectious Disease"/>
            <person name="Wu L."/>
            <person name="Ma J."/>
        </authorList>
    </citation>
    <scope>NUCLEOTIDE SEQUENCE [LARGE SCALE GENOMIC DNA]</scope>
    <source>
        <strain evidence="3">CGMCC 1.15304</strain>
    </source>
</reference>
<accession>A0ABV8U793</accession>
<proteinExistence type="predicted"/>
<gene>
    <name evidence="2" type="ORF">ACFO5Q_02770</name>
</gene>
<dbReference type="GO" id="GO:0016746">
    <property type="term" value="F:acyltransferase activity"/>
    <property type="evidence" value="ECO:0007669"/>
    <property type="project" value="UniProtKB-KW"/>
</dbReference>
<dbReference type="SUPFAM" id="SSF55729">
    <property type="entry name" value="Acyl-CoA N-acyltransferases (Nat)"/>
    <property type="match status" value="1"/>
</dbReference>
<feature type="domain" description="N-acetyltransferase" evidence="1">
    <location>
        <begin position="7"/>
        <end position="153"/>
    </location>
</feature>
<dbReference type="Gene3D" id="3.40.630.30">
    <property type="match status" value="1"/>
</dbReference>
<dbReference type="EC" id="2.3.-.-" evidence="2"/>
<evidence type="ECO:0000313" key="3">
    <source>
        <dbReference type="Proteomes" id="UP001595776"/>
    </source>
</evidence>
<evidence type="ECO:0000259" key="1">
    <source>
        <dbReference type="PROSITE" id="PS51186"/>
    </source>
</evidence>
<keyword evidence="2" id="KW-0808">Transferase</keyword>
<dbReference type="Proteomes" id="UP001595776">
    <property type="component" value="Unassembled WGS sequence"/>
</dbReference>
<sequence>MAIYRFDHIRKATEDDIFFIRSLEMDPANTFVHSWDEATHRRNIADPAFHYFIAVDIEDHQLGYAILMDNTPGRVEWRRIIVARRGDGIGKAFMAAVLDYFFTVHKAEVVWLDVYEKNDRARHVYRTLGFLEVGEDLAKVPGERLVIMECHQPR</sequence>
<organism evidence="2 3">
    <name type="scientific">Kordiimonas lipolytica</name>
    <dbReference type="NCBI Taxonomy" id="1662421"/>
    <lineage>
        <taxon>Bacteria</taxon>
        <taxon>Pseudomonadati</taxon>
        <taxon>Pseudomonadota</taxon>
        <taxon>Alphaproteobacteria</taxon>
        <taxon>Kordiimonadales</taxon>
        <taxon>Kordiimonadaceae</taxon>
        <taxon>Kordiimonas</taxon>
    </lineage>
</organism>
<dbReference type="InterPro" id="IPR000182">
    <property type="entry name" value="GNAT_dom"/>
</dbReference>
<dbReference type="InterPro" id="IPR016181">
    <property type="entry name" value="Acyl_CoA_acyltransferase"/>
</dbReference>
<evidence type="ECO:0000313" key="2">
    <source>
        <dbReference type="EMBL" id="MFC4346767.1"/>
    </source>
</evidence>
<dbReference type="Pfam" id="PF00583">
    <property type="entry name" value="Acetyltransf_1"/>
    <property type="match status" value="1"/>
</dbReference>
<dbReference type="RefSeq" id="WP_068148480.1">
    <property type="nucleotide sequence ID" value="NZ_JBHSCR010000001.1"/>
</dbReference>
<dbReference type="PROSITE" id="PS51186">
    <property type="entry name" value="GNAT"/>
    <property type="match status" value="1"/>
</dbReference>